<reference evidence="3" key="2">
    <citation type="submission" date="2025-09" db="UniProtKB">
        <authorList>
            <consortium name="Ensembl"/>
        </authorList>
    </citation>
    <scope>IDENTIFICATION</scope>
</reference>
<evidence type="ECO:0000313" key="4">
    <source>
        <dbReference type="Proteomes" id="UP000472261"/>
    </source>
</evidence>
<dbReference type="CDD" id="cd23817">
    <property type="entry name" value="RWD-RWDD4"/>
    <property type="match status" value="1"/>
</dbReference>
<dbReference type="InterPro" id="IPR006575">
    <property type="entry name" value="RWD_dom"/>
</dbReference>
<feature type="region of interest" description="Disordered" evidence="1">
    <location>
        <begin position="365"/>
        <end position="408"/>
    </location>
</feature>
<name>A0A669QJG9_PHACC</name>
<feature type="compositionally biased region" description="Low complexity" evidence="1">
    <location>
        <begin position="140"/>
        <end position="155"/>
    </location>
</feature>
<dbReference type="Pfam" id="PF05773">
    <property type="entry name" value="RWD"/>
    <property type="match status" value="1"/>
</dbReference>
<feature type="region of interest" description="Disordered" evidence="1">
    <location>
        <begin position="1"/>
        <end position="35"/>
    </location>
</feature>
<dbReference type="Gene3D" id="3.10.110.10">
    <property type="entry name" value="Ubiquitin Conjugating Enzyme"/>
    <property type="match status" value="1"/>
</dbReference>
<accession>A0A669QJG9</accession>
<organism evidence="3 4">
    <name type="scientific">Phasianus colchicus</name>
    <name type="common">Common pheasant</name>
    <dbReference type="NCBI Taxonomy" id="9054"/>
    <lineage>
        <taxon>Eukaryota</taxon>
        <taxon>Metazoa</taxon>
        <taxon>Chordata</taxon>
        <taxon>Craniata</taxon>
        <taxon>Vertebrata</taxon>
        <taxon>Euteleostomi</taxon>
        <taxon>Archelosauria</taxon>
        <taxon>Archosauria</taxon>
        <taxon>Dinosauria</taxon>
        <taxon>Saurischia</taxon>
        <taxon>Theropoda</taxon>
        <taxon>Coelurosauria</taxon>
        <taxon>Aves</taxon>
        <taxon>Neognathae</taxon>
        <taxon>Galloanserae</taxon>
        <taxon>Galliformes</taxon>
        <taxon>Phasianidae</taxon>
        <taxon>Phasianinae</taxon>
        <taxon>Phasianus</taxon>
    </lineage>
</organism>
<feature type="compositionally biased region" description="Basic and acidic residues" evidence="1">
    <location>
        <begin position="197"/>
        <end position="206"/>
    </location>
</feature>
<dbReference type="SMART" id="SM00591">
    <property type="entry name" value="RWD"/>
    <property type="match status" value="1"/>
</dbReference>
<protein>
    <submittedName>
        <fullName evidence="3">RWD domain containing 4</fullName>
    </submittedName>
</protein>
<dbReference type="Ensembl" id="ENSPCLT00000026656.1">
    <property type="protein sequence ID" value="ENSPCLP00000019805.1"/>
    <property type="gene ID" value="ENSPCLG00000016781.1"/>
</dbReference>
<dbReference type="AlphaFoldDB" id="A0A669QJG9"/>
<feature type="domain" description="RWD" evidence="2">
    <location>
        <begin position="252"/>
        <end position="354"/>
    </location>
</feature>
<keyword evidence="4" id="KW-1185">Reference proteome</keyword>
<dbReference type="PANTHER" id="PTHR21275:SF1">
    <property type="entry name" value="RWD DOMAIN-CONTAINING PROTEIN 4"/>
    <property type="match status" value="1"/>
</dbReference>
<dbReference type="InterPro" id="IPR016135">
    <property type="entry name" value="UBQ-conjugating_enzyme/RWD"/>
</dbReference>
<dbReference type="PROSITE" id="PS50908">
    <property type="entry name" value="RWD"/>
    <property type="match status" value="1"/>
</dbReference>
<feature type="compositionally biased region" description="Basic and acidic residues" evidence="1">
    <location>
        <begin position="379"/>
        <end position="389"/>
    </location>
</feature>
<dbReference type="Proteomes" id="UP000472261">
    <property type="component" value="Unplaced"/>
</dbReference>
<evidence type="ECO:0000259" key="2">
    <source>
        <dbReference type="PROSITE" id="PS50908"/>
    </source>
</evidence>
<evidence type="ECO:0000256" key="1">
    <source>
        <dbReference type="SAM" id="MobiDB-lite"/>
    </source>
</evidence>
<sequence>CETPAAVTALREAEEPSPRFRALSSGTGRPQPYPLRAPQARLLQPAPAGLGPRISAGPRYLRPALGVLVVAGQHLEGDGDAVGPPVGAERVPHGPVHGVVHHVQAGEGDEGHRPAAQLHRQVPLARSHPAPRGPRPKLEAGAAAGRPAAPAPATIAGGGAGRRLRKQVPAGRRTAKLTNRRSRGQSERARPRAGASQRKEEETRKTGRERRPRRGLAPASRACVAAAGPRSPGRVRAWCLPRAMAANEDQEMELEALRSIYEGDGCFRELSPVSFQYRIGENGDPKAFLIEVSWPETYPQTAPVISMDAFFNNTISSAIKQSILDKLMVEVEANLGTAMTYTLFEYAKDNKESFMENQPVNTVTSVSNSISIGPPDVPANKKKDKKEQLSKTQKRKLADKTDHKGELPRGWNWVDVIKHS</sequence>
<dbReference type="InterPro" id="IPR042770">
    <property type="entry name" value="RWDD4"/>
</dbReference>
<feature type="compositionally biased region" description="Basic residues" evidence="1">
    <location>
        <begin position="173"/>
        <end position="183"/>
    </location>
</feature>
<feature type="compositionally biased region" description="Basic and acidic residues" evidence="1">
    <location>
        <begin position="396"/>
        <end position="407"/>
    </location>
</feature>
<dbReference type="OMA" id="CLPRAMA"/>
<proteinExistence type="predicted"/>
<reference evidence="3" key="1">
    <citation type="submission" date="2025-08" db="UniProtKB">
        <authorList>
            <consortium name="Ensembl"/>
        </authorList>
    </citation>
    <scope>IDENTIFICATION</scope>
</reference>
<evidence type="ECO:0000313" key="3">
    <source>
        <dbReference type="Ensembl" id="ENSPCLP00000019805.1"/>
    </source>
</evidence>
<dbReference type="SUPFAM" id="SSF54495">
    <property type="entry name" value="UBC-like"/>
    <property type="match status" value="1"/>
</dbReference>
<feature type="region of interest" description="Disordered" evidence="1">
    <location>
        <begin position="122"/>
        <end position="227"/>
    </location>
</feature>
<dbReference type="PANTHER" id="PTHR21275">
    <property type="entry name" value="RWD DOMAIN-CONTAINING PROTEIN 4"/>
    <property type="match status" value="1"/>
</dbReference>